<dbReference type="CDD" id="cd18970">
    <property type="entry name" value="CD_POL_like"/>
    <property type="match status" value="1"/>
</dbReference>
<feature type="compositionally biased region" description="Basic residues" evidence="1">
    <location>
        <begin position="1"/>
        <end position="10"/>
    </location>
</feature>
<dbReference type="InterPro" id="IPR000953">
    <property type="entry name" value="Chromo/chromo_shadow_dom"/>
</dbReference>
<feature type="region of interest" description="Disordered" evidence="1">
    <location>
        <begin position="1"/>
        <end position="68"/>
    </location>
</feature>
<dbReference type="PROSITE" id="PS50013">
    <property type="entry name" value="CHROMO_2"/>
    <property type="match status" value="1"/>
</dbReference>
<dbReference type="SUPFAM" id="SSF54160">
    <property type="entry name" value="Chromo domain-like"/>
    <property type="match status" value="1"/>
</dbReference>
<keyword evidence="4" id="KW-1185">Reference proteome</keyword>
<feature type="domain" description="Chromo" evidence="2">
    <location>
        <begin position="74"/>
        <end position="114"/>
    </location>
</feature>
<evidence type="ECO:0000259" key="2">
    <source>
        <dbReference type="PROSITE" id="PS50013"/>
    </source>
</evidence>
<dbReference type="OrthoDB" id="3062148at2759"/>
<dbReference type="GO" id="GO:0006338">
    <property type="term" value="P:chromatin remodeling"/>
    <property type="evidence" value="ECO:0007669"/>
    <property type="project" value="UniProtKB-ARBA"/>
</dbReference>
<accession>A0A0D7BLH8</accession>
<dbReference type="Pfam" id="PF00385">
    <property type="entry name" value="Chromo"/>
    <property type="match status" value="1"/>
</dbReference>
<gene>
    <name evidence="3" type="ORF">CYLTODRAFT_408930</name>
</gene>
<evidence type="ECO:0000313" key="3">
    <source>
        <dbReference type="EMBL" id="KIY70461.1"/>
    </source>
</evidence>
<evidence type="ECO:0000256" key="1">
    <source>
        <dbReference type="SAM" id="MobiDB-lite"/>
    </source>
</evidence>
<protein>
    <recommendedName>
        <fullName evidence="2">Chromo domain-containing protein</fullName>
    </recommendedName>
</protein>
<dbReference type="Proteomes" id="UP000054007">
    <property type="component" value="Unassembled WGS sequence"/>
</dbReference>
<dbReference type="EMBL" id="KN880468">
    <property type="protein sequence ID" value="KIY70461.1"/>
    <property type="molecule type" value="Genomic_DNA"/>
</dbReference>
<dbReference type="STRING" id="1314674.A0A0D7BLH8"/>
<evidence type="ECO:0000313" key="4">
    <source>
        <dbReference type="Proteomes" id="UP000054007"/>
    </source>
</evidence>
<dbReference type="Gene3D" id="2.40.50.40">
    <property type="match status" value="1"/>
</dbReference>
<proteinExistence type="predicted"/>
<organism evidence="3 4">
    <name type="scientific">Cylindrobasidium torrendii FP15055 ss-10</name>
    <dbReference type="NCBI Taxonomy" id="1314674"/>
    <lineage>
        <taxon>Eukaryota</taxon>
        <taxon>Fungi</taxon>
        <taxon>Dikarya</taxon>
        <taxon>Basidiomycota</taxon>
        <taxon>Agaricomycotina</taxon>
        <taxon>Agaricomycetes</taxon>
        <taxon>Agaricomycetidae</taxon>
        <taxon>Agaricales</taxon>
        <taxon>Marasmiineae</taxon>
        <taxon>Physalacriaceae</taxon>
        <taxon>Cylindrobasidium</taxon>
    </lineage>
</organism>
<feature type="compositionally biased region" description="Basic residues" evidence="1">
    <location>
        <begin position="43"/>
        <end position="54"/>
    </location>
</feature>
<dbReference type="InterPro" id="IPR016197">
    <property type="entry name" value="Chromo-like_dom_sf"/>
</dbReference>
<dbReference type="InterPro" id="IPR023780">
    <property type="entry name" value="Chromo_domain"/>
</dbReference>
<sequence>MAVSARKGKASKVANASPARQSKRQKATAARKRTTTKATAGKAKAKASTAKKAKASQPAAAPPLPVGKGANKEYYVERIVKERPAGRGKQYLVRWEGYPPSDDSWLSAASLADCVALDEWQGLNKKPTKSRKRR</sequence>
<name>A0A0D7BLH8_9AGAR</name>
<dbReference type="AlphaFoldDB" id="A0A0D7BLH8"/>
<dbReference type="SMART" id="SM00298">
    <property type="entry name" value="CHROMO"/>
    <property type="match status" value="1"/>
</dbReference>
<reference evidence="3 4" key="1">
    <citation type="journal article" date="2015" name="Fungal Genet. Biol.">
        <title>Evolution of novel wood decay mechanisms in Agaricales revealed by the genome sequences of Fistulina hepatica and Cylindrobasidium torrendii.</title>
        <authorList>
            <person name="Floudas D."/>
            <person name="Held B.W."/>
            <person name="Riley R."/>
            <person name="Nagy L.G."/>
            <person name="Koehler G."/>
            <person name="Ransdell A.S."/>
            <person name="Younus H."/>
            <person name="Chow J."/>
            <person name="Chiniquy J."/>
            <person name="Lipzen A."/>
            <person name="Tritt A."/>
            <person name="Sun H."/>
            <person name="Haridas S."/>
            <person name="LaButti K."/>
            <person name="Ohm R.A."/>
            <person name="Kues U."/>
            <person name="Blanchette R.A."/>
            <person name="Grigoriev I.V."/>
            <person name="Minto R.E."/>
            <person name="Hibbett D.S."/>
        </authorList>
    </citation>
    <scope>NUCLEOTIDE SEQUENCE [LARGE SCALE GENOMIC DNA]</scope>
    <source>
        <strain evidence="3 4">FP15055 ss-10</strain>
    </source>
</reference>
<feature type="compositionally biased region" description="Basic residues" evidence="1">
    <location>
        <begin position="21"/>
        <end position="35"/>
    </location>
</feature>